<reference evidence="1" key="1">
    <citation type="journal article" date="2014" name="Front. Microbiol.">
        <title>High frequency of phylogenetically diverse reductive dehalogenase-homologous genes in deep subseafloor sedimentary metagenomes.</title>
        <authorList>
            <person name="Kawai M."/>
            <person name="Futagami T."/>
            <person name="Toyoda A."/>
            <person name="Takaki Y."/>
            <person name="Nishi S."/>
            <person name="Hori S."/>
            <person name="Arai W."/>
            <person name="Tsubouchi T."/>
            <person name="Morono Y."/>
            <person name="Uchiyama I."/>
            <person name="Ito T."/>
            <person name="Fujiyama A."/>
            <person name="Inagaki F."/>
            <person name="Takami H."/>
        </authorList>
    </citation>
    <scope>NUCLEOTIDE SEQUENCE</scope>
    <source>
        <strain evidence="1">Expedition CK06-06</strain>
    </source>
</reference>
<gene>
    <name evidence="1" type="ORF">S03H2_68936</name>
</gene>
<proteinExistence type="predicted"/>
<sequence length="40" mass="4575">MRLWKCTNKKCKMAAYRHGGYPARCWVCGSKLKLAEGSKI</sequence>
<name>X1JGV5_9ZZZZ</name>
<accession>X1JGV5</accession>
<dbReference type="EMBL" id="BARU01045432">
    <property type="protein sequence ID" value="GAH93247.1"/>
    <property type="molecule type" value="Genomic_DNA"/>
</dbReference>
<comment type="caution">
    <text evidence="1">The sequence shown here is derived from an EMBL/GenBank/DDBJ whole genome shotgun (WGS) entry which is preliminary data.</text>
</comment>
<dbReference type="AlphaFoldDB" id="X1JGV5"/>
<organism evidence="1">
    <name type="scientific">marine sediment metagenome</name>
    <dbReference type="NCBI Taxonomy" id="412755"/>
    <lineage>
        <taxon>unclassified sequences</taxon>
        <taxon>metagenomes</taxon>
        <taxon>ecological metagenomes</taxon>
    </lineage>
</organism>
<protein>
    <submittedName>
        <fullName evidence="1">Uncharacterized protein</fullName>
    </submittedName>
</protein>
<evidence type="ECO:0000313" key="1">
    <source>
        <dbReference type="EMBL" id="GAH93247.1"/>
    </source>
</evidence>